<feature type="region of interest" description="Disordered" evidence="1">
    <location>
        <begin position="1"/>
        <end position="27"/>
    </location>
</feature>
<reference evidence="2" key="1">
    <citation type="journal article" date="2020" name="Fungal Divers.">
        <title>Resolving the Mortierellaceae phylogeny through synthesis of multi-gene phylogenetics and phylogenomics.</title>
        <authorList>
            <person name="Vandepol N."/>
            <person name="Liber J."/>
            <person name="Desiro A."/>
            <person name="Na H."/>
            <person name="Kennedy M."/>
            <person name="Barry K."/>
            <person name="Grigoriev I.V."/>
            <person name="Miller A.N."/>
            <person name="O'Donnell K."/>
            <person name="Stajich J.E."/>
            <person name="Bonito G."/>
        </authorList>
    </citation>
    <scope>NUCLEOTIDE SEQUENCE</scope>
    <source>
        <strain evidence="2">REB-010B</strain>
    </source>
</reference>
<accession>A0A9P6RU83</accession>
<name>A0A9P6RU83_9FUNG</name>
<keyword evidence="3" id="KW-1185">Reference proteome</keyword>
<organism evidence="2 3">
    <name type="scientific">Dissophora globulifera</name>
    <dbReference type="NCBI Taxonomy" id="979702"/>
    <lineage>
        <taxon>Eukaryota</taxon>
        <taxon>Fungi</taxon>
        <taxon>Fungi incertae sedis</taxon>
        <taxon>Mucoromycota</taxon>
        <taxon>Mortierellomycotina</taxon>
        <taxon>Mortierellomycetes</taxon>
        <taxon>Mortierellales</taxon>
        <taxon>Mortierellaceae</taxon>
        <taxon>Dissophora</taxon>
    </lineage>
</organism>
<comment type="caution">
    <text evidence="2">The sequence shown here is derived from an EMBL/GenBank/DDBJ whole genome shotgun (WGS) entry which is preliminary data.</text>
</comment>
<dbReference type="Proteomes" id="UP000738325">
    <property type="component" value="Unassembled WGS sequence"/>
</dbReference>
<dbReference type="EMBL" id="JAAAIP010000008">
    <property type="protein sequence ID" value="KAG0329967.1"/>
    <property type="molecule type" value="Genomic_DNA"/>
</dbReference>
<proteinExistence type="predicted"/>
<protein>
    <submittedName>
        <fullName evidence="2">Uncharacterized protein</fullName>
    </submittedName>
</protein>
<evidence type="ECO:0000313" key="3">
    <source>
        <dbReference type="Proteomes" id="UP000738325"/>
    </source>
</evidence>
<evidence type="ECO:0000313" key="2">
    <source>
        <dbReference type="EMBL" id="KAG0329967.1"/>
    </source>
</evidence>
<gene>
    <name evidence="2" type="ORF">BGZ99_009411</name>
</gene>
<sequence>MLSALPSPQAASISVPVSSSNTPATAPASARITLPPLNFFEGTNFDLDQLALFVECIPTTKNLKVILKDMSLRGSQLSKSNESDALRTLVAQVGLKAILATL</sequence>
<evidence type="ECO:0000256" key="1">
    <source>
        <dbReference type="SAM" id="MobiDB-lite"/>
    </source>
</evidence>
<feature type="compositionally biased region" description="Low complexity" evidence="1">
    <location>
        <begin position="18"/>
        <end position="27"/>
    </location>
</feature>
<dbReference type="AlphaFoldDB" id="A0A9P6RU83"/>